<gene>
    <name evidence="2" type="ORF">BD626DRAFT_495675</name>
</gene>
<dbReference type="AlphaFoldDB" id="A0A550CEC2"/>
<comment type="caution">
    <text evidence="2">The sequence shown here is derived from an EMBL/GenBank/DDBJ whole genome shotgun (WGS) entry which is preliminary data.</text>
</comment>
<dbReference type="Proteomes" id="UP000320762">
    <property type="component" value="Unassembled WGS sequence"/>
</dbReference>
<sequence>MHTCPLLLLSKLPSREHRPSSWRGRPPSRSPRASLEGISLQLPTSSPLSPQAPSPARVASPPVSPVDVELRPSNPPPALTTESPPRVSHRLQRLRIPSSGCPLASALPLYQTSRRLRNTDARSQCYAASVLPECLQSIRRNGCLGRGLEQSRSRTSCVPMRGLESIYRPRRLGRTPHFP</sequence>
<feature type="region of interest" description="Disordered" evidence="1">
    <location>
        <begin position="1"/>
        <end position="89"/>
    </location>
</feature>
<name>A0A550CEC2_9AGAR</name>
<protein>
    <submittedName>
        <fullName evidence="2">Uncharacterized protein</fullName>
    </submittedName>
</protein>
<keyword evidence="3" id="KW-1185">Reference proteome</keyword>
<proteinExistence type="predicted"/>
<feature type="compositionally biased region" description="Low complexity" evidence="1">
    <location>
        <begin position="21"/>
        <end position="61"/>
    </location>
</feature>
<dbReference type="EMBL" id="VDMD01000010">
    <property type="protein sequence ID" value="TRM63149.1"/>
    <property type="molecule type" value="Genomic_DNA"/>
</dbReference>
<evidence type="ECO:0000256" key="1">
    <source>
        <dbReference type="SAM" id="MobiDB-lite"/>
    </source>
</evidence>
<evidence type="ECO:0000313" key="2">
    <source>
        <dbReference type="EMBL" id="TRM63149.1"/>
    </source>
</evidence>
<reference evidence="2 3" key="1">
    <citation type="journal article" date="2019" name="New Phytol.">
        <title>Comparative genomics reveals unique wood-decay strategies and fruiting body development in the Schizophyllaceae.</title>
        <authorList>
            <person name="Almasi E."/>
            <person name="Sahu N."/>
            <person name="Krizsan K."/>
            <person name="Balint B."/>
            <person name="Kovacs G.M."/>
            <person name="Kiss B."/>
            <person name="Cseklye J."/>
            <person name="Drula E."/>
            <person name="Henrissat B."/>
            <person name="Nagy I."/>
            <person name="Chovatia M."/>
            <person name="Adam C."/>
            <person name="LaButti K."/>
            <person name="Lipzen A."/>
            <person name="Riley R."/>
            <person name="Grigoriev I.V."/>
            <person name="Nagy L.G."/>
        </authorList>
    </citation>
    <scope>NUCLEOTIDE SEQUENCE [LARGE SCALE GENOMIC DNA]</scope>
    <source>
        <strain evidence="2 3">NL-1724</strain>
    </source>
</reference>
<accession>A0A550CEC2</accession>
<evidence type="ECO:0000313" key="3">
    <source>
        <dbReference type="Proteomes" id="UP000320762"/>
    </source>
</evidence>
<organism evidence="2 3">
    <name type="scientific">Schizophyllum amplum</name>
    <dbReference type="NCBI Taxonomy" id="97359"/>
    <lineage>
        <taxon>Eukaryota</taxon>
        <taxon>Fungi</taxon>
        <taxon>Dikarya</taxon>
        <taxon>Basidiomycota</taxon>
        <taxon>Agaricomycotina</taxon>
        <taxon>Agaricomycetes</taxon>
        <taxon>Agaricomycetidae</taxon>
        <taxon>Agaricales</taxon>
        <taxon>Schizophyllaceae</taxon>
        <taxon>Schizophyllum</taxon>
    </lineage>
</organism>